<proteinExistence type="predicted"/>
<keyword evidence="1" id="KW-1133">Transmembrane helix</keyword>
<keyword evidence="1" id="KW-0472">Membrane</keyword>
<accession>A0A1E3Q585</accession>
<dbReference type="EMBL" id="KV454296">
    <property type="protein sequence ID" value="ODQ72302.1"/>
    <property type="molecule type" value="Genomic_DNA"/>
</dbReference>
<keyword evidence="3" id="KW-1185">Reference proteome</keyword>
<protein>
    <submittedName>
        <fullName evidence="2">Uncharacterized protein</fullName>
    </submittedName>
</protein>
<evidence type="ECO:0000256" key="1">
    <source>
        <dbReference type="SAM" id="Phobius"/>
    </source>
</evidence>
<name>A0A1E3Q585_LIPST</name>
<evidence type="ECO:0000313" key="3">
    <source>
        <dbReference type="Proteomes" id="UP000094385"/>
    </source>
</evidence>
<reference evidence="2 3" key="1">
    <citation type="journal article" date="2016" name="Proc. Natl. Acad. Sci. U.S.A.">
        <title>Comparative genomics of biotechnologically important yeasts.</title>
        <authorList>
            <person name="Riley R."/>
            <person name="Haridas S."/>
            <person name="Wolfe K.H."/>
            <person name="Lopes M.R."/>
            <person name="Hittinger C.T."/>
            <person name="Goeker M."/>
            <person name="Salamov A.A."/>
            <person name="Wisecaver J.H."/>
            <person name="Long T.M."/>
            <person name="Calvey C.H."/>
            <person name="Aerts A.L."/>
            <person name="Barry K.W."/>
            <person name="Choi C."/>
            <person name="Clum A."/>
            <person name="Coughlan A.Y."/>
            <person name="Deshpande S."/>
            <person name="Douglass A.P."/>
            <person name="Hanson S.J."/>
            <person name="Klenk H.-P."/>
            <person name="LaButti K.M."/>
            <person name="Lapidus A."/>
            <person name="Lindquist E.A."/>
            <person name="Lipzen A.M."/>
            <person name="Meier-Kolthoff J.P."/>
            <person name="Ohm R.A."/>
            <person name="Otillar R.P."/>
            <person name="Pangilinan J.L."/>
            <person name="Peng Y."/>
            <person name="Rokas A."/>
            <person name="Rosa C.A."/>
            <person name="Scheuner C."/>
            <person name="Sibirny A.A."/>
            <person name="Slot J.C."/>
            <person name="Stielow J.B."/>
            <person name="Sun H."/>
            <person name="Kurtzman C.P."/>
            <person name="Blackwell M."/>
            <person name="Grigoriev I.V."/>
            <person name="Jeffries T.W."/>
        </authorList>
    </citation>
    <scope>NUCLEOTIDE SEQUENCE [LARGE SCALE GENOMIC DNA]</scope>
    <source>
        <strain evidence="2 3">NRRL Y-11557</strain>
    </source>
</reference>
<dbReference type="Proteomes" id="UP000094385">
    <property type="component" value="Unassembled WGS sequence"/>
</dbReference>
<sequence>MPSAHSYLYFKLLDNLVRSSYSLSIRSVSSKNYNSKIVYTSLLLIQTVVLKYTRRRCSTSLYVQNVVHIHCWYTNFNLCAIIFGIYSISILQ</sequence>
<feature type="transmembrane region" description="Helical" evidence="1">
    <location>
        <begin position="71"/>
        <end position="91"/>
    </location>
</feature>
<dbReference type="AlphaFoldDB" id="A0A1E3Q585"/>
<keyword evidence="1" id="KW-0812">Transmembrane</keyword>
<organism evidence="2 3">
    <name type="scientific">Lipomyces starkeyi NRRL Y-11557</name>
    <dbReference type="NCBI Taxonomy" id="675824"/>
    <lineage>
        <taxon>Eukaryota</taxon>
        <taxon>Fungi</taxon>
        <taxon>Dikarya</taxon>
        <taxon>Ascomycota</taxon>
        <taxon>Saccharomycotina</taxon>
        <taxon>Lipomycetes</taxon>
        <taxon>Lipomycetales</taxon>
        <taxon>Lipomycetaceae</taxon>
        <taxon>Lipomyces</taxon>
    </lineage>
</organism>
<evidence type="ECO:0000313" key="2">
    <source>
        <dbReference type="EMBL" id="ODQ72302.1"/>
    </source>
</evidence>
<gene>
    <name evidence="2" type="ORF">LIPSTDRAFT_322408</name>
</gene>